<evidence type="ECO:0000259" key="2">
    <source>
        <dbReference type="PROSITE" id="PS50158"/>
    </source>
</evidence>
<dbReference type="Pfam" id="PF00098">
    <property type="entry name" value="zf-CCHC"/>
    <property type="match status" value="1"/>
</dbReference>
<dbReference type="SMART" id="SM00343">
    <property type="entry name" value="ZnF_C2HC"/>
    <property type="match status" value="1"/>
</dbReference>
<keyword evidence="1" id="KW-0862">Zinc</keyword>
<dbReference type="GO" id="GO:0008270">
    <property type="term" value="F:zinc ion binding"/>
    <property type="evidence" value="ECO:0007669"/>
    <property type="project" value="UniProtKB-KW"/>
</dbReference>
<proteinExistence type="predicted"/>
<reference evidence="3" key="1">
    <citation type="journal article" date="2019" name="Sci. Rep.">
        <title>Draft genome of Tanacetum cinerariifolium, the natural source of mosquito coil.</title>
        <authorList>
            <person name="Yamashiro T."/>
            <person name="Shiraishi A."/>
            <person name="Satake H."/>
            <person name="Nakayama K."/>
        </authorList>
    </citation>
    <scope>NUCLEOTIDE SEQUENCE</scope>
</reference>
<feature type="domain" description="CCHC-type" evidence="2">
    <location>
        <begin position="34"/>
        <end position="48"/>
    </location>
</feature>
<name>A0A6L2L748_TANCI</name>
<gene>
    <name evidence="3" type="ORF">Tci_028947</name>
</gene>
<dbReference type="GO" id="GO:0003676">
    <property type="term" value="F:nucleic acid binding"/>
    <property type="evidence" value="ECO:0007669"/>
    <property type="project" value="InterPro"/>
</dbReference>
<dbReference type="SUPFAM" id="SSF57756">
    <property type="entry name" value="Retrovirus zinc finger-like domains"/>
    <property type="match status" value="1"/>
</dbReference>
<accession>A0A6L2L748</accession>
<comment type="caution">
    <text evidence="3">The sequence shown here is derived from an EMBL/GenBank/DDBJ whole genome shotgun (WGS) entry which is preliminary data.</text>
</comment>
<organism evidence="3">
    <name type="scientific">Tanacetum cinerariifolium</name>
    <name type="common">Dalmatian daisy</name>
    <name type="synonym">Chrysanthemum cinerariifolium</name>
    <dbReference type="NCBI Taxonomy" id="118510"/>
    <lineage>
        <taxon>Eukaryota</taxon>
        <taxon>Viridiplantae</taxon>
        <taxon>Streptophyta</taxon>
        <taxon>Embryophyta</taxon>
        <taxon>Tracheophyta</taxon>
        <taxon>Spermatophyta</taxon>
        <taxon>Magnoliopsida</taxon>
        <taxon>eudicotyledons</taxon>
        <taxon>Gunneridae</taxon>
        <taxon>Pentapetalae</taxon>
        <taxon>asterids</taxon>
        <taxon>campanulids</taxon>
        <taxon>Asterales</taxon>
        <taxon>Asteraceae</taxon>
        <taxon>Asteroideae</taxon>
        <taxon>Anthemideae</taxon>
        <taxon>Anthemidinae</taxon>
        <taxon>Tanacetum</taxon>
    </lineage>
</organism>
<dbReference type="EMBL" id="BKCJ010003754">
    <property type="protein sequence ID" value="GEU56969.1"/>
    <property type="molecule type" value="Genomic_DNA"/>
</dbReference>
<evidence type="ECO:0000256" key="1">
    <source>
        <dbReference type="PROSITE-ProRule" id="PRU00047"/>
    </source>
</evidence>
<keyword evidence="1" id="KW-0863">Zinc-finger</keyword>
<dbReference type="PROSITE" id="PS50158">
    <property type="entry name" value="ZF_CCHC"/>
    <property type="match status" value="1"/>
</dbReference>
<keyword evidence="1" id="KW-0479">Metal-binding</keyword>
<dbReference type="Gene3D" id="4.10.60.10">
    <property type="entry name" value="Zinc finger, CCHC-type"/>
    <property type="match status" value="1"/>
</dbReference>
<dbReference type="InterPro" id="IPR036875">
    <property type="entry name" value="Znf_CCHC_sf"/>
</dbReference>
<dbReference type="AlphaFoldDB" id="A0A6L2L748"/>
<protein>
    <recommendedName>
        <fullName evidence="2">CCHC-type domain-containing protein</fullName>
    </recommendedName>
</protein>
<sequence length="219" mass="24915">MLTIRVRKLLKKIGRKLTINGNETICLDKSKVECYNCHKMGHFARDCRALRNQDSKHEESLRRSVPIEKSTPIALVSCDGLGGYDWSDQAEKGPNYASLSSDSKIVDNCKKGLVYENYNAVPPLYTGNFMTPTPDLPYTSLDEFVSKHVAETYKVMSSEEEAKAVRKNDDAPIIVEWVSDDEEKNMTQPKIKKKIVKPNIVKTKFIKSKQQKKTTRKIV</sequence>
<dbReference type="InterPro" id="IPR001878">
    <property type="entry name" value="Znf_CCHC"/>
</dbReference>
<evidence type="ECO:0000313" key="3">
    <source>
        <dbReference type="EMBL" id="GEU56969.1"/>
    </source>
</evidence>